<dbReference type="PANTHER" id="PTHR30419:SF8">
    <property type="entry name" value="NITROGEN ASSIMILATION TRANSCRIPTIONAL ACTIVATOR-RELATED"/>
    <property type="match status" value="1"/>
</dbReference>
<evidence type="ECO:0000256" key="2">
    <source>
        <dbReference type="ARBA" id="ARBA00023015"/>
    </source>
</evidence>
<keyword evidence="7" id="KW-1185">Reference proteome</keyword>
<keyword evidence="2" id="KW-0805">Transcription regulation</keyword>
<dbReference type="GO" id="GO:0003700">
    <property type="term" value="F:DNA-binding transcription factor activity"/>
    <property type="evidence" value="ECO:0007669"/>
    <property type="project" value="InterPro"/>
</dbReference>
<name>A0A5E4X3J9_9BURK</name>
<proteinExistence type="inferred from homology"/>
<evidence type="ECO:0000256" key="4">
    <source>
        <dbReference type="ARBA" id="ARBA00023163"/>
    </source>
</evidence>
<evidence type="ECO:0000256" key="1">
    <source>
        <dbReference type="ARBA" id="ARBA00009437"/>
    </source>
</evidence>
<sequence>MAQLDWYIRAGLKPRHLQLLVALGEYGQVGKVAAAMNVSTPAVSKTLAELEEGLGLKLFERSVRGVIPTPFGECMIRGAKTMMRGLAQVGDELHALSHGVTGKVRLGVLPSYAASLLPGTLVQLKRLSPATPVVAQEATMDVLLHALRAGEVELILGTLPRKTIEADIEEETLYQDRTSVVVRAGHPLAGKENVTWEAFSAFPWVLPPEGSLLREPLLQCFKDNGMSEPANFIETLSTTLVQSYLQLSDAIATMPESLASGLVKARMMDILPVALPFLVRPVGLVWTRGRPLSPSARLFRECLKSYIEKRDFAGNAKYEYL</sequence>
<dbReference type="AlphaFoldDB" id="A0A5E4X3J9"/>
<evidence type="ECO:0000313" key="6">
    <source>
        <dbReference type="EMBL" id="VVE30863.1"/>
    </source>
</evidence>
<dbReference type="Pfam" id="PF03466">
    <property type="entry name" value="LysR_substrate"/>
    <property type="match status" value="1"/>
</dbReference>
<dbReference type="InterPro" id="IPR036390">
    <property type="entry name" value="WH_DNA-bd_sf"/>
</dbReference>
<accession>A0A5E4X3J9</accession>
<dbReference type="OrthoDB" id="5914299at2"/>
<evidence type="ECO:0000256" key="3">
    <source>
        <dbReference type="ARBA" id="ARBA00023125"/>
    </source>
</evidence>
<dbReference type="InterPro" id="IPR036388">
    <property type="entry name" value="WH-like_DNA-bd_sf"/>
</dbReference>
<keyword evidence="4" id="KW-0804">Transcription</keyword>
<reference evidence="6 7" key="1">
    <citation type="submission" date="2019-08" db="EMBL/GenBank/DDBJ databases">
        <authorList>
            <person name="Peeters C."/>
        </authorList>
    </citation>
    <scope>NUCLEOTIDE SEQUENCE [LARGE SCALE GENOMIC DNA]</scope>
    <source>
        <strain evidence="6 7">LMG 31108</strain>
    </source>
</reference>
<dbReference type="EMBL" id="CABPSB010000014">
    <property type="protein sequence ID" value="VVE30863.1"/>
    <property type="molecule type" value="Genomic_DNA"/>
</dbReference>
<dbReference type="Gene3D" id="3.40.190.10">
    <property type="entry name" value="Periplasmic binding protein-like II"/>
    <property type="match status" value="2"/>
</dbReference>
<dbReference type="SUPFAM" id="SSF53850">
    <property type="entry name" value="Periplasmic binding protein-like II"/>
    <property type="match status" value="1"/>
</dbReference>
<comment type="similarity">
    <text evidence="1">Belongs to the LysR transcriptional regulatory family.</text>
</comment>
<dbReference type="SUPFAM" id="SSF46785">
    <property type="entry name" value="Winged helix' DNA-binding domain"/>
    <property type="match status" value="1"/>
</dbReference>
<evidence type="ECO:0000313" key="7">
    <source>
        <dbReference type="Proteomes" id="UP000406256"/>
    </source>
</evidence>
<dbReference type="RefSeq" id="WP_150670205.1">
    <property type="nucleotide sequence ID" value="NZ_CABPSB010000014.1"/>
</dbReference>
<gene>
    <name evidence="6" type="primary">gbpR_2</name>
    <name evidence="6" type="ORF">PAN31108_03623</name>
</gene>
<protein>
    <submittedName>
        <fullName evidence="6">HTH-type transcriptional regulator GbpR</fullName>
    </submittedName>
</protein>
<dbReference type="PANTHER" id="PTHR30419">
    <property type="entry name" value="HTH-TYPE TRANSCRIPTIONAL REGULATOR YBHD"/>
    <property type="match status" value="1"/>
</dbReference>
<dbReference type="InterPro" id="IPR050950">
    <property type="entry name" value="HTH-type_LysR_regulators"/>
</dbReference>
<dbReference type="Proteomes" id="UP000406256">
    <property type="component" value="Unassembled WGS sequence"/>
</dbReference>
<dbReference type="PROSITE" id="PS50931">
    <property type="entry name" value="HTH_LYSR"/>
    <property type="match status" value="1"/>
</dbReference>
<dbReference type="GO" id="GO:0003677">
    <property type="term" value="F:DNA binding"/>
    <property type="evidence" value="ECO:0007669"/>
    <property type="project" value="UniProtKB-KW"/>
</dbReference>
<dbReference type="GO" id="GO:0005829">
    <property type="term" value="C:cytosol"/>
    <property type="evidence" value="ECO:0007669"/>
    <property type="project" value="TreeGrafter"/>
</dbReference>
<organism evidence="6 7">
    <name type="scientific">Pandoraea anhela</name>
    <dbReference type="NCBI Taxonomy" id="2508295"/>
    <lineage>
        <taxon>Bacteria</taxon>
        <taxon>Pseudomonadati</taxon>
        <taxon>Pseudomonadota</taxon>
        <taxon>Betaproteobacteria</taxon>
        <taxon>Burkholderiales</taxon>
        <taxon>Burkholderiaceae</taxon>
        <taxon>Pandoraea</taxon>
    </lineage>
</organism>
<feature type="domain" description="HTH lysR-type" evidence="5">
    <location>
        <begin position="12"/>
        <end position="69"/>
    </location>
</feature>
<evidence type="ECO:0000259" key="5">
    <source>
        <dbReference type="PROSITE" id="PS50931"/>
    </source>
</evidence>
<dbReference type="Gene3D" id="1.10.10.10">
    <property type="entry name" value="Winged helix-like DNA-binding domain superfamily/Winged helix DNA-binding domain"/>
    <property type="match status" value="1"/>
</dbReference>
<keyword evidence="3" id="KW-0238">DNA-binding</keyword>
<dbReference type="Pfam" id="PF00126">
    <property type="entry name" value="HTH_1"/>
    <property type="match status" value="1"/>
</dbReference>
<dbReference type="InterPro" id="IPR000847">
    <property type="entry name" value="LysR_HTH_N"/>
</dbReference>
<dbReference type="InterPro" id="IPR005119">
    <property type="entry name" value="LysR_subst-bd"/>
</dbReference>